<feature type="domain" description="HMG box" evidence="3">
    <location>
        <begin position="202"/>
        <end position="270"/>
    </location>
</feature>
<dbReference type="SUPFAM" id="SSF47095">
    <property type="entry name" value="HMG-box"/>
    <property type="match status" value="1"/>
</dbReference>
<evidence type="ECO:0000256" key="1">
    <source>
        <dbReference type="PROSITE-ProRule" id="PRU00267"/>
    </source>
</evidence>
<feature type="compositionally biased region" description="Basic and acidic residues" evidence="2">
    <location>
        <begin position="174"/>
        <end position="187"/>
    </location>
</feature>
<gene>
    <name evidence="4" type="ORF">JVT61DRAFT_12421</name>
</gene>
<accession>A0A8I2YDV9</accession>
<dbReference type="AlphaFoldDB" id="A0A8I2YDV9"/>
<sequence>MLMHPAGAASANASTSHTPQAVNSQSLNGLLQAYDFVREAKMHNPQQLDVHGEKCLLVVKNGLATGTTIGRVNGLESFRCTATFLMLATRVWSPRQRDRVVGILTGGSAPNDELGVKLNWGGFDVAIVVERDDKEDAWVTIQLSAGQSISEHRKDHSQDCQKGRSQGPGQARQATEKKAKSSQEGKPPKKQRVRVPKSLKPPKRAPGPYFLFYASFLKSQPQANSLHEFQEFSRRAGEIWRGYSMAEMQPFYDEHKARKAQAKQEREEIFRNTSLSDLKQLNAIRKAQGKTKFHLTKKSSIPVTLFILFSNEFRSSTEG</sequence>
<dbReference type="InterPro" id="IPR009071">
    <property type="entry name" value="HMG_box_dom"/>
</dbReference>
<dbReference type="InterPro" id="IPR036910">
    <property type="entry name" value="HMG_box_dom_sf"/>
</dbReference>
<proteinExistence type="predicted"/>
<dbReference type="EMBL" id="JAGFBS010000056">
    <property type="protein sequence ID" value="KAG6370121.1"/>
    <property type="molecule type" value="Genomic_DNA"/>
</dbReference>
<evidence type="ECO:0000313" key="4">
    <source>
        <dbReference type="EMBL" id="KAG6370121.1"/>
    </source>
</evidence>
<feature type="compositionally biased region" description="Polar residues" evidence="2">
    <location>
        <begin position="11"/>
        <end position="21"/>
    </location>
</feature>
<dbReference type="OrthoDB" id="1919336at2759"/>
<name>A0A8I2YDV9_9AGAM</name>
<feature type="region of interest" description="Disordered" evidence="2">
    <location>
        <begin position="1"/>
        <end position="21"/>
    </location>
</feature>
<dbReference type="GO" id="GO:0003677">
    <property type="term" value="F:DNA binding"/>
    <property type="evidence" value="ECO:0007669"/>
    <property type="project" value="UniProtKB-UniRule"/>
</dbReference>
<feature type="compositionally biased region" description="Basic residues" evidence="2">
    <location>
        <begin position="188"/>
        <end position="202"/>
    </location>
</feature>
<dbReference type="Gene3D" id="1.10.30.10">
    <property type="entry name" value="High mobility group box domain"/>
    <property type="match status" value="1"/>
</dbReference>
<evidence type="ECO:0000259" key="3">
    <source>
        <dbReference type="PROSITE" id="PS50118"/>
    </source>
</evidence>
<dbReference type="PROSITE" id="PS50118">
    <property type="entry name" value="HMG_BOX_2"/>
    <property type="match status" value="1"/>
</dbReference>
<dbReference type="GO" id="GO:0005634">
    <property type="term" value="C:nucleus"/>
    <property type="evidence" value="ECO:0007669"/>
    <property type="project" value="UniProtKB-UniRule"/>
</dbReference>
<protein>
    <recommendedName>
        <fullName evidence="3">HMG box domain-containing protein</fullName>
    </recommendedName>
</protein>
<keyword evidence="1" id="KW-0539">Nucleus</keyword>
<feature type="compositionally biased region" description="Basic and acidic residues" evidence="2">
    <location>
        <begin position="150"/>
        <end position="162"/>
    </location>
</feature>
<feature type="DNA-binding region" description="HMG box" evidence="1">
    <location>
        <begin position="202"/>
        <end position="270"/>
    </location>
</feature>
<evidence type="ECO:0000256" key="2">
    <source>
        <dbReference type="SAM" id="MobiDB-lite"/>
    </source>
</evidence>
<evidence type="ECO:0000313" key="5">
    <source>
        <dbReference type="Proteomes" id="UP000683000"/>
    </source>
</evidence>
<feature type="region of interest" description="Disordered" evidence="2">
    <location>
        <begin position="149"/>
        <end position="202"/>
    </location>
</feature>
<keyword evidence="1" id="KW-0238">DNA-binding</keyword>
<dbReference type="SMART" id="SM00398">
    <property type="entry name" value="HMG"/>
    <property type="match status" value="1"/>
</dbReference>
<keyword evidence="5" id="KW-1185">Reference proteome</keyword>
<reference evidence="4" key="1">
    <citation type="submission" date="2021-03" db="EMBL/GenBank/DDBJ databases">
        <title>Evolutionary innovations through gain and loss of genes in the ectomycorrhizal Boletales.</title>
        <authorList>
            <person name="Wu G."/>
            <person name="Miyauchi S."/>
            <person name="Morin E."/>
            <person name="Yang Z.-L."/>
            <person name="Xu J."/>
            <person name="Martin F.M."/>
        </authorList>
    </citation>
    <scope>NUCLEOTIDE SEQUENCE</scope>
    <source>
        <strain evidence="4">BR01</strain>
    </source>
</reference>
<dbReference type="Pfam" id="PF00505">
    <property type="entry name" value="HMG_box"/>
    <property type="match status" value="1"/>
</dbReference>
<organism evidence="4 5">
    <name type="scientific">Boletus reticuloceps</name>
    <dbReference type="NCBI Taxonomy" id="495285"/>
    <lineage>
        <taxon>Eukaryota</taxon>
        <taxon>Fungi</taxon>
        <taxon>Dikarya</taxon>
        <taxon>Basidiomycota</taxon>
        <taxon>Agaricomycotina</taxon>
        <taxon>Agaricomycetes</taxon>
        <taxon>Agaricomycetidae</taxon>
        <taxon>Boletales</taxon>
        <taxon>Boletineae</taxon>
        <taxon>Boletaceae</taxon>
        <taxon>Boletoideae</taxon>
        <taxon>Boletus</taxon>
    </lineage>
</organism>
<comment type="caution">
    <text evidence="4">The sequence shown here is derived from an EMBL/GenBank/DDBJ whole genome shotgun (WGS) entry which is preliminary data.</text>
</comment>
<dbReference type="Proteomes" id="UP000683000">
    <property type="component" value="Unassembled WGS sequence"/>
</dbReference>